<dbReference type="SUPFAM" id="SSF49879">
    <property type="entry name" value="SMAD/FHA domain"/>
    <property type="match status" value="1"/>
</dbReference>
<feature type="compositionally biased region" description="Polar residues" evidence="2">
    <location>
        <begin position="202"/>
        <end position="250"/>
    </location>
</feature>
<feature type="region of interest" description="Disordered" evidence="2">
    <location>
        <begin position="193"/>
        <end position="255"/>
    </location>
</feature>
<dbReference type="NCBIfam" id="TIGR03354">
    <property type="entry name" value="VI_FHA"/>
    <property type="match status" value="1"/>
</dbReference>
<dbReference type="PROSITE" id="PS50006">
    <property type="entry name" value="FHA_DOMAIN"/>
    <property type="match status" value="1"/>
</dbReference>
<feature type="coiled-coil region" evidence="1">
    <location>
        <begin position="321"/>
        <end position="355"/>
    </location>
</feature>
<keyword evidence="5" id="KW-1185">Reference proteome</keyword>
<evidence type="ECO:0000256" key="2">
    <source>
        <dbReference type="SAM" id="MobiDB-lite"/>
    </source>
</evidence>
<dbReference type="SMART" id="SM00240">
    <property type="entry name" value="FHA"/>
    <property type="match status" value="1"/>
</dbReference>
<dbReference type="InterPro" id="IPR000253">
    <property type="entry name" value="FHA_dom"/>
</dbReference>
<protein>
    <submittedName>
        <fullName evidence="4">Type VI secretion system-associated FHA domain protein TagH</fullName>
    </submittedName>
</protein>
<dbReference type="Pfam" id="PF20232">
    <property type="entry name" value="T6SS_FHA_C"/>
    <property type="match status" value="1"/>
</dbReference>
<evidence type="ECO:0000313" key="5">
    <source>
        <dbReference type="Proteomes" id="UP000815846"/>
    </source>
</evidence>
<dbReference type="RefSeq" id="WP_101344959.1">
    <property type="nucleotide sequence ID" value="NZ_PJAI02000010.1"/>
</dbReference>
<accession>A0ABY3MWF9</accession>
<dbReference type="InterPro" id="IPR017735">
    <property type="entry name" value="T6SS_FHA"/>
</dbReference>
<evidence type="ECO:0000259" key="3">
    <source>
        <dbReference type="PROSITE" id="PS50006"/>
    </source>
</evidence>
<evidence type="ECO:0000256" key="1">
    <source>
        <dbReference type="SAM" id="Coils"/>
    </source>
</evidence>
<comment type="caution">
    <text evidence="4">The sequence shown here is derived from an EMBL/GenBank/DDBJ whole genome shotgun (WGS) entry which is preliminary data.</text>
</comment>
<gene>
    <name evidence="4" type="primary">tagH</name>
    <name evidence="4" type="ORF">CWS31_010105</name>
</gene>
<organism evidence="4 5">
    <name type="scientific">Colwellia echini</name>
    <dbReference type="NCBI Taxonomy" id="1982103"/>
    <lineage>
        <taxon>Bacteria</taxon>
        <taxon>Pseudomonadati</taxon>
        <taxon>Pseudomonadota</taxon>
        <taxon>Gammaproteobacteria</taxon>
        <taxon>Alteromonadales</taxon>
        <taxon>Colwelliaceae</taxon>
        <taxon>Colwellia</taxon>
    </lineage>
</organism>
<dbReference type="InterPro" id="IPR008984">
    <property type="entry name" value="SMAD_FHA_dom_sf"/>
</dbReference>
<keyword evidence="1" id="KW-0175">Coiled coil</keyword>
<dbReference type="Gene3D" id="2.60.200.20">
    <property type="match status" value="1"/>
</dbReference>
<dbReference type="EMBL" id="PJAI02000010">
    <property type="protein sequence ID" value="TYK65439.1"/>
    <property type="molecule type" value="Genomic_DNA"/>
</dbReference>
<proteinExistence type="predicted"/>
<dbReference type="InterPro" id="IPR046883">
    <property type="entry name" value="T6SS_FHA_C"/>
</dbReference>
<dbReference type="Proteomes" id="UP000815846">
    <property type="component" value="Unassembled WGS sequence"/>
</dbReference>
<sequence>MPIEITIINSPSNANVGQTSHTFPAEGGTLGRGNNNFWVLDDPNKYMSSVHAKITSVANQYYITDLSTNGTFINGASEPLGNGNQIVINDGDQFTISDYEFIANIANAMSGTGQFSTPNGANVGSDPFADFDDLHSPAFEQDDFMSSNASGNDPFASGVKQNSSADSSISSYDAEQIDPLELLDNAKATNDPFAQPVKGLESFSQDSLSKDSISQRNNIPDSFTASTSTSIESNSAATDSISWPSVNHDTSLIPDDWDDDDLMSDFMPPVAPPMPVNPAPMAKSAVQNYDVAGQQTTNQSVEAPISIANQAASSAVEQKVKQRTEAEYVQLELQNQQLKLEVEQLKLQLSQAEIATNRQAATQQPTSNTTSKETQSVVNAMGLEKWNLSDAKVAQINNTVGLLMRETMQGMMRVLKFRKKIKEEFRINVTTIQSIENNPLKFSANIDDAMENMFIKENNAYKQPIDAVKEGFQGIAEHQVAVIAGMQAAFRGMIDRFDPNNLENRFEKYKTSSLLSIGQKGKRWSAYKEYHQGLTENIDDSFQHLFGYDFVQAYEEQMQHLISARLSVTDDEKK</sequence>
<evidence type="ECO:0000313" key="4">
    <source>
        <dbReference type="EMBL" id="TYK65439.1"/>
    </source>
</evidence>
<name>A0ABY3MWF9_9GAMM</name>
<dbReference type="CDD" id="cd14686">
    <property type="entry name" value="bZIP"/>
    <property type="match status" value="1"/>
</dbReference>
<dbReference type="CDD" id="cd00060">
    <property type="entry name" value="FHA"/>
    <property type="match status" value="1"/>
</dbReference>
<reference evidence="4 5" key="1">
    <citation type="submission" date="2019-08" db="EMBL/GenBank/DDBJ databases">
        <title>Microbe sample from Colwellia echini.</title>
        <authorList>
            <person name="Christiansen L."/>
            <person name="Pathiraja D."/>
            <person name="Schultz-Johansen M."/>
            <person name="Choi I.-G."/>
            <person name="Stougaard P."/>
        </authorList>
    </citation>
    <scope>NUCLEOTIDE SEQUENCE [LARGE SCALE GENOMIC DNA]</scope>
    <source>
        <strain evidence="4 5">A3</strain>
    </source>
</reference>
<dbReference type="Pfam" id="PF00498">
    <property type="entry name" value="FHA"/>
    <property type="match status" value="1"/>
</dbReference>
<feature type="region of interest" description="Disordered" evidence="2">
    <location>
        <begin position="141"/>
        <end position="171"/>
    </location>
</feature>
<feature type="domain" description="FHA" evidence="3">
    <location>
        <begin position="28"/>
        <end position="78"/>
    </location>
</feature>